<proteinExistence type="predicted"/>
<dbReference type="GO" id="GO:0051537">
    <property type="term" value="F:2 iron, 2 sulfur cluster binding"/>
    <property type="evidence" value="ECO:0007669"/>
    <property type="project" value="UniProtKB-KW"/>
</dbReference>
<feature type="domain" description="Rieske" evidence="12">
    <location>
        <begin position="43"/>
        <end position="135"/>
    </location>
</feature>
<dbReference type="Gene3D" id="2.102.10.10">
    <property type="entry name" value="Rieske [2Fe-2S] iron-sulphur domain"/>
    <property type="match status" value="1"/>
</dbReference>
<keyword evidence="7" id="KW-1015">Disulfide bond</keyword>
<evidence type="ECO:0000256" key="8">
    <source>
        <dbReference type="ARBA" id="ARBA00029586"/>
    </source>
</evidence>
<evidence type="ECO:0000256" key="7">
    <source>
        <dbReference type="ARBA" id="ARBA00023157"/>
    </source>
</evidence>
<dbReference type="InterPro" id="IPR017941">
    <property type="entry name" value="Rieske_2Fe-2S"/>
</dbReference>
<comment type="caution">
    <text evidence="13">The sequence shown here is derived from an EMBL/GenBank/DDBJ whole genome shotgun (WGS) entry which is preliminary data.</text>
</comment>
<evidence type="ECO:0000259" key="12">
    <source>
        <dbReference type="PROSITE" id="PS51296"/>
    </source>
</evidence>
<accession>A0A7W4VZJ1</accession>
<keyword evidence="5" id="KW-0408">Iron</keyword>
<protein>
    <recommendedName>
        <fullName evidence="2">Cytochrome bc1 complex Rieske iron-sulfur subunit</fullName>
    </recommendedName>
    <alternativeName>
        <fullName evidence="8">Cytochrome bc1 reductase complex subunit QcrA</fullName>
    </alternativeName>
</protein>
<reference evidence="13 14" key="1">
    <citation type="submission" date="2020-08" db="EMBL/GenBank/DDBJ databases">
        <title>Sequencing the genomes of 1000 actinobacteria strains.</title>
        <authorList>
            <person name="Klenk H.-P."/>
        </authorList>
    </citation>
    <scope>NUCLEOTIDE SEQUENCE [LARGE SCALE GENOMIC DNA]</scope>
    <source>
        <strain evidence="13 14">DSM 105498</strain>
    </source>
</reference>
<keyword evidence="14" id="KW-1185">Reference proteome</keyword>
<feature type="signal peptide" evidence="11">
    <location>
        <begin position="1"/>
        <end position="25"/>
    </location>
</feature>
<dbReference type="RefSeq" id="WP_183594522.1">
    <property type="nucleotide sequence ID" value="NZ_JACHWR010000003.1"/>
</dbReference>
<dbReference type="PRINTS" id="PR00162">
    <property type="entry name" value="RIESKE"/>
</dbReference>
<dbReference type="InterPro" id="IPR006311">
    <property type="entry name" value="TAT_signal"/>
</dbReference>
<dbReference type="AlphaFoldDB" id="A0A7W4VZJ1"/>
<dbReference type="InterPro" id="IPR005805">
    <property type="entry name" value="Rieske_Fe-S_prot_C"/>
</dbReference>
<comment type="function">
    <text evidence="1">Iron-sulfur subunit of the cytochrome bc1 complex, an essential component of the respiratory electron transport chain required for ATP synthesis. The bc1 complex catalyzes the oxidation of menaquinol and the reduction of cytochrome c in the respiratory chain. The bc1 complex operates through a Q-cycle mechanism that couples electron transfer to generation of the proton gradient that drives ATP synthesis.</text>
</comment>
<feature type="chain" id="PRO_5039563226" description="Cytochrome bc1 complex Rieske iron-sulfur subunit" evidence="11">
    <location>
        <begin position="26"/>
        <end position="136"/>
    </location>
</feature>
<dbReference type="InterPro" id="IPR036922">
    <property type="entry name" value="Rieske_2Fe-2S_sf"/>
</dbReference>
<dbReference type="PROSITE" id="PS51257">
    <property type="entry name" value="PROKAR_LIPOPROTEIN"/>
    <property type="match status" value="1"/>
</dbReference>
<keyword evidence="4" id="KW-0479">Metal-binding</keyword>
<keyword evidence="3" id="KW-0001">2Fe-2S</keyword>
<dbReference type="CDD" id="cd03467">
    <property type="entry name" value="Rieske"/>
    <property type="match status" value="1"/>
</dbReference>
<dbReference type="GO" id="GO:0016705">
    <property type="term" value="F:oxidoreductase activity, acting on paired donors, with incorporation or reduction of molecular oxygen"/>
    <property type="evidence" value="ECO:0007669"/>
    <property type="project" value="UniProtKB-ARBA"/>
</dbReference>
<evidence type="ECO:0000256" key="11">
    <source>
        <dbReference type="SAM" id="SignalP"/>
    </source>
</evidence>
<dbReference type="Pfam" id="PF00355">
    <property type="entry name" value="Rieske"/>
    <property type="match status" value="1"/>
</dbReference>
<dbReference type="Proteomes" id="UP000589626">
    <property type="component" value="Unassembled WGS sequence"/>
</dbReference>
<gene>
    <name evidence="13" type="ORF">FHU40_004456</name>
</gene>
<dbReference type="GO" id="GO:0046872">
    <property type="term" value="F:metal ion binding"/>
    <property type="evidence" value="ECO:0007669"/>
    <property type="project" value="UniProtKB-KW"/>
</dbReference>
<feature type="region of interest" description="Disordered" evidence="10">
    <location>
        <begin position="29"/>
        <end position="54"/>
    </location>
</feature>
<evidence type="ECO:0000256" key="2">
    <source>
        <dbReference type="ARBA" id="ARBA00015816"/>
    </source>
</evidence>
<organism evidence="13 14">
    <name type="scientific">Nocardioides soli</name>
    <dbReference type="NCBI Taxonomy" id="1036020"/>
    <lineage>
        <taxon>Bacteria</taxon>
        <taxon>Bacillati</taxon>
        <taxon>Actinomycetota</taxon>
        <taxon>Actinomycetes</taxon>
        <taxon>Propionibacteriales</taxon>
        <taxon>Nocardioidaceae</taxon>
        <taxon>Nocardioides</taxon>
    </lineage>
</organism>
<evidence type="ECO:0000256" key="3">
    <source>
        <dbReference type="ARBA" id="ARBA00022714"/>
    </source>
</evidence>
<evidence type="ECO:0000256" key="5">
    <source>
        <dbReference type="ARBA" id="ARBA00023004"/>
    </source>
</evidence>
<keyword evidence="11" id="KW-0732">Signal</keyword>
<dbReference type="PANTHER" id="PTHR10134">
    <property type="entry name" value="CYTOCHROME B-C1 COMPLEX SUBUNIT RIESKE, MITOCHONDRIAL"/>
    <property type="match status" value="1"/>
</dbReference>
<evidence type="ECO:0000313" key="14">
    <source>
        <dbReference type="Proteomes" id="UP000589626"/>
    </source>
</evidence>
<dbReference type="EMBL" id="JACHWR010000003">
    <property type="protein sequence ID" value="MBB3044619.1"/>
    <property type="molecule type" value="Genomic_DNA"/>
</dbReference>
<dbReference type="PROSITE" id="PS51296">
    <property type="entry name" value="RIESKE"/>
    <property type="match status" value="1"/>
</dbReference>
<evidence type="ECO:0000256" key="10">
    <source>
        <dbReference type="SAM" id="MobiDB-lite"/>
    </source>
</evidence>
<evidence type="ECO:0000256" key="9">
    <source>
        <dbReference type="ARBA" id="ARBA00034078"/>
    </source>
</evidence>
<evidence type="ECO:0000313" key="13">
    <source>
        <dbReference type="EMBL" id="MBB3044619.1"/>
    </source>
</evidence>
<evidence type="ECO:0000256" key="1">
    <source>
        <dbReference type="ARBA" id="ARBA00002494"/>
    </source>
</evidence>
<dbReference type="FunFam" id="2.102.10.10:FF:000016">
    <property type="entry name" value="Nitrite reductase/ring-hydroxylating ferredoxin subunit"/>
    <property type="match status" value="1"/>
</dbReference>
<name>A0A7W4VZJ1_9ACTN</name>
<evidence type="ECO:0000256" key="4">
    <source>
        <dbReference type="ARBA" id="ARBA00022723"/>
    </source>
</evidence>
<dbReference type="GO" id="GO:0004497">
    <property type="term" value="F:monooxygenase activity"/>
    <property type="evidence" value="ECO:0007669"/>
    <property type="project" value="UniProtKB-ARBA"/>
</dbReference>
<keyword evidence="6" id="KW-0411">Iron-sulfur</keyword>
<dbReference type="PROSITE" id="PS51318">
    <property type="entry name" value="TAT"/>
    <property type="match status" value="1"/>
</dbReference>
<dbReference type="SUPFAM" id="SSF50022">
    <property type="entry name" value="ISP domain"/>
    <property type="match status" value="1"/>
</dbReference>
<evidence type="ECO:0000256" key="6">
    <source>
        <dbReference type="ARBA" id="ARBA00023014"/>
    </source>
</evidence>
<comment type="cofactor">
    <cofactor evidence="9">
        <name>[2Fe-2S] cluster</name>
        <dbReference type="ChEBI" id="CHEBI:190135"/>
    </cofactor>
</comment>
<dbReference type="GO" id="GO:0016020">
    <property type="term" value="C:membrane"/>
    <property type="evidence" value="ECO:0007669"/>
    <property type="project" value="InterPro"/>
</dbReference>
<sequence>MTDGITRRQTLTGAAALGLAAPLLAACGGGDSGSATEPPPAGEELGPASDVPVGGGKVFAEQRVVVTQPTAGDFKAFSAVCTHQSCLVSRISADTIDCMCHGSKFSAEDGSVVNGPARTPLSPVRISVKDDTITTA</sequence>
<dbReference type="InterPro" id="IPR014349">
    <property type="entry name" value="Rieske_Fe-S_prot"/>
</dbReference>